<feature type="region of interest" description="Disordered" evidence="1">
    <location>
        <begin position="368"/>
        <end position="392"/>
    </location>
</feature>
<dbReference type="STRING" id="4565.A0A3B6GUS5"/>
<dbReference type="InterPro" id="IPR036047">
    <property type="entry name" value="F-box-like_dom_sf"/>
</dbReference>
<evidence type="ECO:0000259" key="2">
    <source>
        <dbReference type="PROSITE" id="PS50181"/>
    </source>
</evidence>
<dbReference type="EnsemblPlants" id="TraesCS3D02G265500.1">
    <property type="protein sequence ID" value="TraesCS3D02G265500.1.cds1"/>
    <property type="gene ID" value="TraesCS3D02G265500"/>
</dbReference>
<dbReference type="PANTHER" id="PTHR32141:SF26">
    <property type="entry name" value="OS08G0328600 PROTEIN"/>
    <property type="match status" value="1"/>
</dbReference>
<dbReference type="SUPFAM" id="SSF81383">
    <property type="entry name" value="F-box domain"/>
    <property type="match status" value="1"/>
</dbReference>
<dbReference type="InterPro" id="IPR053781">
    <property type="entry name" value="F-box_AtFBL13-like"/>
</dbReference>
<evidence type="ECO:0000313" key="3">
    <source>
        <dbReference type="EnsemblPlants" id="TraesCS3D02G265500.1.cds1"/>
    </source>
</evidence>
<reference evidence="3" key="1">
    <citation type="submission" date="2018-08" db="EMBL/GenBank/DDBJ databases">
        <authorList>
            <person name="Rossello M."/>
        </authorList>
    </citation>
    <scope>NUCLEOTIDE SEQUENCE [LARGE SCALE GENOMIC DNA]</scope>
    <source>
        <strain evidence="3">cv. Chinese Spring</strain>
    </source>
</reference>
<organism evidence="3">
    <name type="scientific">Triticum aestivum</name>
    <name type="common">Wheat</name>
    <dbReference type="NCBI Taxonomy" id="4565"/>
    <lineage>
        <taxon>Eukaryota</taxon>
        <taxon>Viridiplantae</taxon>
        <taxon>Streptophyta</taxon>
        <taxon>Embryophyta</taxon>
        <taxon>Tracheophyta</taxon>
        <taxon>Spermatophyta</taxon>
        <taxon>Magnoliopsida</taxon>
        <taxon>Liliopsida</taxon>
        <taxon>Poales</taxon>
        <taxon>Poaceae</taxon>
        <taxon>BOP clade</taxon>
        <taxon>Pooideae</taxon>
        <taxon>Triticodae</taxon>
        <taxon>Triticeae</taxon>
        <taxon>Triticinae</taxon>
        <taxon>Triticum</taxon>
    </lineage>
</organism>
<dbReference type="InterPro" id="IPR001810">
    <property type="entry name" value="F-box_dom"/>
</dbReference>
<dbReference type="PANTHER" id="PTHR32141">
    <property type="match status" value="1"/>
</dbReference>
<evidence type="ECO:0000256" key="1">
    <source>
        <dbReference type="SAM" id="MobiDB-lite"/>
    </source>
</evidence>
<dbReference type="Gramene" id="TraesCS3D03G0614600.1">
    <property type="protein sequence ID" value="TraesCS3D03G0614600.1.CDS1"/>
    <property type="gene ID" value="TraesCS3D03G0614600"/>
</dbReference>
<dbReference type="Gramene" id="TraesCS3D02G265500.1">
    <property type="protein sequence ID" value="TraesCS3D02G265500.1.cds1"/>
    <property type="gene ID" value="TraesCS3D02G265500"/>
</dbReference>
<keyword evidence="4" id="KW-1185">Reference proteome</keyword>
<dbReference type="OMA" id="FRYMEGE"/>
<name>A0A3B6GUS5_WHEAT</name>
<dbReference type="CDD" id="cd22160">
    <property type="entry name" value="F-box_AtFBL13-like"/>
    <property type="match status" value="1"/>
</dbReference>
<proteinExistence type="predicted"/>
<dbReference type="OrthoDB" id="695972at2759"/>
<feature type="domain" description="F-box" evidence="2">
    <location>
        <begin position="6"/>
        <end position="59"/>
    </location>
</feature>
<dbReference type="AlphaFoldDB" id="A0A3B6GUS5"/>
<dbReference type="InterPro" id="IPR032675">
    <property type="entry name" value="LRR_dom_sf"/>
</dbReference>
<dbReference type="InterPro" id="IPR055411">
    <property type="entry name" value="LRR_FXL15/At3g58940/PEG3-like"/>
</dbReference>
<dbReference type="Proteomes" id="UP000019116">
    <property type="component" value="Chromosome 3D"/>
</dbReference>
<dbReference type="SUPFAM" id="SSF52047">
    <property type="entry name" value="RNI-like"/>
    <property type="match status" value="1"/>
</dbReference>
<dbReference type="PROSITE" id="PS50181">
    <property type="entry name" value="FBOX"/>
    <property type="match status" value="1"/>
</dbReference>
<evidence type="ECO:0000313" key="4">
    <source>
        <dbReference type="Proteomes" id="UP000019116"/>
    </source>
</evidence>
<dbReference type="Gene3D" id="3.80.10.10">
    <property type="entry name" value="Ribonuclease Inhibitor"/>
    <property type="match status" value="1"/>
</dbReference>
<accession>A0A3B6GUS5</accession>
<dbReference type="Pfam" id="PF24758">
    <property type="entry name" value="LRR_At5g56370"/>
    <property type="match status" value="1"/>
</dbReference>
<dbReference type="InterPro" id="IPR055302">
    <property type="entry name" value="F-box_dom-containing"/>
</dbReference>
<reference evidence="3" key="2">
    <citation type="submission" date="2018-10" db="UniProtKB">
        <authorList>
            <consortium name="EnsemblPlants"/>
        </authorList>
    </citation>
    <scope>IDENTIFICATION</scope>
</reference>
<sequence length="392" mass="44053">MPGAGGDRLSDLPDDLLHHIIYFLPAKDGASTCVLGQRWRSLWRASGAVNLDSRSYDHLDRHEKRRVIMRDAKEALAAASPNVTKLTFRYMEGEDDHPSAYLSPSFRDAVFEAKLGMAQGLEALLSGQAARHLEELHIGLFYGPCSDTPWSKFLYPLSIGVLSSSTSLRVLHLSKCVDYDQAVRSQFPRLVELRLHLCSVSLGLLQGVIDAAPLLATLHLDKSELFLGDPRLKRSLVMRCPRITTLTLANFDCWVDNRENTMELDAPLLRHFTYEGPLRPSSLKSPQPSDMTRVDLRLHFFAEVVTTDDEACHKFVQAFSNAKIVKVNFILFSKKNQTNNTAVRTSNQQDYELYFNYRITRIQDASGVGLSARPPGRHAKRSRLTSCGHLQS</sequence>
<protein>
    <recommendedName>
        <fullName evidence="2">F-box domain-containing protein</fullName>
    </recommendedName>
</protein>